<name>I3SD62_MEDTR</name>
<sequence>MPTQNTETSFDCAASTPFICSFNCSCTAFNLVTR</sequence>
<dbReference type="AlphaFoldDB" id="I3SD62"/>
<protein>
    <submittedName>
        <fullName evidence="1">Uncharacterized protein</fullName>
    </submittedName>
</protein>
<reference evidence="1" key="1">
    <citation type="submission" date="2012-05" db="EMBL/GenBank/DDBJ databases">
        <authorList>
            <person name="Krishnakumar V."/>
            <person name="Cheung F."/>
            <person name="Xiao Y."/>
            <person name="Chan A."/>
            <person name="Moskal W.A."/>
            <person name="Town C.D."/>
        </authorList>
    </citation>
    <scope>NUCLEOTIDE SEQUENCE</scope>
</reference>
<dbReference type="EMBL" id="BT138409">
    <property type="protein sequence ID" value="AFK38204.1"/>
    <property type="molecule type" value="mRNA"/>
</dbReference>
<evidence type="ECO:0000313" key="1">
    <source>
        <dbReference type="EMBL" id="AFK38204.1"/>
    </source>
</evidence>
<organism evidence="1">
    <name type="scientific">Medicago truncatula</name>
    <name type="common">Barrel medic</name>
    <name type="synonym">Medicago tribuloides</name>
    <dbReference type="NCBI Taxonomy" id="3880"/>
    <lineage>
        <taxon>Eukaryota</taxon>
        <taxon>Viridiplantae</taxon>
        <taxon>Streptophyta</taxon>
        <taxon>Embryophyta</taxon>
        <taxon>Tracheophyta</taxon>
        <taxon>Spermatophyta</taxon>
        <taxon>Magnoliopsida</taxon>
        <taxon>eudicotyledons</taxon>
        <taxon>Gunneridae</taxon>
        <taxon>Pentapetalae</taxon>
        <taxon>rosids</taxon>
        <taxon>fabids</taxon>
        <taxon>Fabales</taxon>
        <taxon>Fabaceae</taxon>
        <taxon>Papilionoideae</taxon>
        <taxon>50 kb inversion clade</taxon>
        <taxon>NPAAA clade</taxon>
        <taxon>Hologalegina</taxon>
        <taxon>IRL clade</taxon>
        <taxon>Trifolieae</taxon>
        <taxon>Medicago</taxon>
    </lineage>
</organism>
<proteinExistence type="evidence at transcript level"/>
<accession>I3SD62</accession>